<sequence>MSLLMLLDSSPKMCGPLNYMLPFKNMITDMSVHVIPPDATLNILITPEKEEAEADSAALHQCLLPERLAPLQLPILSPADHRVSTTTPDIRRTVDISPIPPSSPCYRHDRSFSFERRYRSPGRWQSPHRHDISLISEVFRMSIPYLRTKMLQRPHVVPRAVMGDYLDNLAMVQPTVGVTDFEANYTGVIEPGLYNCQSLLAARTDYSSWCLFPS</sequence>
<keyword evidence="2" id="KW-1185">Reference proteome</keyword>
<dbReference type="Proteomes" id="UP001434883">
    <property type="component" value="Unassembled WGS sequence"/>
</dbReference>
<proteinExistence type="predicted"/>
<evidence type="ECO:0000313" key="1">
    <source>
        <dbReference type="EMBL" id="MEQ2216925.1"/>
    </source>
</evidence>
<reference evidence="1 2" key="1">
    <citation type="submission" date="2021-06" db="EMBL/GenBank/DDBJ databases">
        <authorList>
            <person name="Palmer J.M."/>
        </authorList>
    </citation>
    <scope>NUCLEOTIDE SEQUENCE [LARGE SCALE GENOMIC DNA]</scope>
    <source>
        <strain evidence="1 2">XC_2019</strain>
        <tissue evidence="1">Muscle</tissue>
    </source>
</reference>
<accession>A0ABV0S8N9</accession>
<name>A0ABV0S8N9_9TELE</name>
<gene>
    <name evidence="1" type="ORF">XENOCAPTIV_025699</name>
</gene>
<dbReference type="EMBL" id="JAHRIN010073466">
    <property type="protein sequence ID" value="MEQ2216925.1"/>
    <property type="molecule type" value="Genomic_DNA"/>
</dbReference>
<protein>
    <submittedName>
        <fullName evidence="1">Uncharacterized protein</fullName>
    </submittedName>
</protein>
<evidence type="ECO:0000313" key="2">
    <source>
        <dbReference type="Proteomes" id="UP001434883"/>
    </source>
</evidence>
<organism evidence="1 2">
    <name type="scientific">Xenoophorus captivus</name>
    <dbReference type="NCBI Taxonomy" id="1517983"/>
    <lineage>
        <taxon>Eukaryota</taxon>
        <taxon>Metazoa</taxon>
        <taxon>Chordata</taxon>
        <taxon>Craniata</taxon>
        <taxon>Vertebrata</taxon>
        <taxon>Euteleostomi</taxon>
        <taxon>Actinopterygii</taxon>
        <taxon>Neopterygii</taxon>
        <taxon>Teleostei</taxon>
        <taxon>Neoteleostei</taxon>
        <taxon>Acanthomorphata</taxon>
        <taxon>Ovalentaria</taxon>
        <taxon>Atherinomorphae</taxon>
        <taxon>Cyprinodontiformes</taxon>
        <taxon>Goodeidae</taxon>
        <taxon>Xenoophorus</taxon>
    </lineage>
</organism>
<comment type="caution">
    <text evidence="1">The sequence shown here is derived from an EMBL/GenBank/DDBJ whole genome shotgun (WGS) entry which is preliminary data.</text>
</comment>